<accession>A0A3N2BBY2</accession>
<organism evidence="6 7">
    <name type="scientific">Bogoriella caseilytica</name>
    <dbReference type="NCBI Taxonomy" id="56055"/>
    <lineage>
        <taxon>Bacteria</taxon>
        <taxon>Bacillati</taxon>
        <taxon>Actinomycetota</taxon>
        <taxon>Actinomycetes</taxon>
        <taxon>Micrococcales</taxon>
        <taxon>Bogoriellaceae</taxon>
        <taxon>Bogoriella</taxon>
    </lineage>
</organism>
<keyword evidence="7" id="KW-1185">Reference proteome</keyword>
<dbReference type="GO" id="GO:0005524">
    <property type="term" value="F:ATP binding"/>
    <property type="evidence" value="ECO:0007669"/>
    <property type="project" value="UniProtKB-KW"/>
</dbReference>
<dbReference type="Pfam" id="PF00005">
    <property type="entry name" value="ABC_tran"/>
    <property type="match status" value="1"/>
</dbReference>
<dbReference type="PROSITE" id="PS50893">
    <property type="entry name" value="ABC_TRANSPORTER_2"/>
    <property type="match status" value="1"/>
</dbReference>
<gene>
    <name evidence="6" type="ORF">EDD31_1136</name>
</gene>
<name>A0A3N2BBY2_9MICO</name>
<keyword evidence="2" id="KW-0813">Transport</keyword>
<dbReference type="Proteomes" id="UP000280668">
    <property type="component" value="Unassembled WGS sequence"/>
</dbReference>
<dbReference type="GO" id="GO:0016887">
    <property type="term" value="F:ATP hydrolysis activity"/>
    <property type="evidence" value="ECO:0007669"/>
    <property type="project" value="InterPro"/>
</dbReference>
<dbReference type="PANTHER" id="PTHR43335">
    <property type="entry name" value="ABC TRANSPORTER, ATP-BINDING PROTEIN"/>
    <property type="match status" value="1"/>
</dbReference>
<comment type="similarity">
    <text evidence="1">Belongs to the ABC transporter superfamily.</text>
</comment>
<dbReference type="EMBL" id="RKHK01000001">
    <property type="protein sequence ID" value="ROR72777.1"/>
    <property type="molecule type" value="Genomic_DNA"/>
</dbReference>
<dbReference type="PANTHER" id="PTHR43335:SF4">
    <property type="entry name" value="ABC TRANSPORTER, ATP-BINDING PROTEIN"/>
    <property type="match status" value="1"/>
</dbReference>
<dbReference type="SUPFAM" id="SSF52540">
    <property type="entry name" value="P-loop containing nucleoside triphosphate hydrolases"/>
    <property type="match status" value="1"/>
</dbReference>
<dbReference type="InterPro" id="IPR003439">
    <property type="entry name" value="ABC_transporter-like_ATP-bd"/>
</dbReference>
<evidence type="ECO:0000256" key="1">
    <source>
        <dbReference type="ARBA" id="ARBA00005417"/>
    </source>
</evidence>
<evidence type="ECO:0000256" key="3">
    <source>
        <dbReference type="ARBA" id="ARBA00022741"/>
    </source>
</evidence>
<keyword evidence="3" id="KW-0547">Nucleotide-binding</keyword>
<evidence type="ECO:0000313" key="6">
    <source>
        <dbReference type="EMBL" id="ROR72777.1"/>
    </source>
</evidence>
<dbReference type="InterPro" id="IPR003593">
    <property type="entry name" value="AAA+_ATPase"/>
</dbReference>
<evidence type="ECO:0000259" key="5">
    <source>
        <dbReference type="PROSITE" id="PS50893"/>
    </source>
</evidence>
<proteinExistence type="inferred from homology"/>
<feature type="domain" description="ABC transporter" evidence="5">
    <location>
        <begin position="32"/>
        <end position="257"/>
    </location>
</feature>
<sequence>MDARPRYRKAPTGPYPGPMCPRCAARSVSSVIISEHLTKRYGEKTAVEDLSFLVRPGVVTGFLGPNGAGKSTTMRMLVGLDRPTDGHISVGGQRYSDLPDPLRHVGVMLDARAVHPGRTAYHHLLALAQSNNIPRARVHHLLDMVGLGSVAGRRAGGFSLGMGQRLGVAAALLGDPEVLVLDEPVNGLDPDGVLWMRRLLTRLALEGRTVFLSSHLMSELALIAEDLVVIGQGKMLASGTVEDVLASAGPSTVRVTTPDAGRLATALQGPGVTVASTEQHRLEVSGRTAAEIGEIASAEGAILHELSAHGLTLEEAFMTITQNSVEYNTEGTNR</sequence>
<reference evidence="6 7" key="1">
    <citation type="submission" date="2018-11" db="EMBL/GenBank/DDBJ databases">
        <title>Sequencing the genomes of 1000 actinobacteria strains.</title>
        <authorList>
            <person name="Klenk H.-P."/>
        </authorList>
    </citation>
    <scope>NUCLEOTIDE SEQUENCE [LARGE SCALE GENOMIC DNA]</scope>
    <source>
        <strain evidence="6 7">DSM 11294</strain>
    </source>
</reference>
<evidence type="ECO:0000313" key="7">
    <source>
        <dbReference type="Proteomes" id="UP000280668"/>
    </source>
</evidence>
<evidence type="ECO:0000256" key="2">
    <source>
        <dbReference type="ARBA" id="ARBA00022448"/>
    </source>
</evidence>
<protein>
    <submittedName>
        <fullName evidence="6">ABC-2 type transport system ATP-binding protein</fullName>
    </submittedName>
</protein>
<evidence type="ECO:0000256" key="4">
    <source>
        <dbReference type="ARBA" id="ARBA00022840"/>
    </source>
</evidence>
<dbReference type="Gene3D" id="3.40.50.300">
    <property type="entry name" value="P-loop containing nucleotide triphosphate hydrolases"/>
    <property type="match status" value="1"/>
</dbReference>
<dbReference type="InterPro" id="IPR027417">
    <property type="entry name" value="P-loop_NTPase"/>
</dbReference>
<dbReference type="SMART" id="SM00382">
    <property type="entry name" value="AAA"/>
    <property type="match status" value="1"/>
</dbReference>
<keyword evidence="4 6" id="KW-0067">ATP-binding</keyword>
<comment type="caution">
    <text evidence="6">The sequence shown here is derived from an EMBL/GenBank/DDBJ whole genome shotgun (WGS) entry which is preliminary data.</text>
</comment>
<dbReference type="AlphaFoldDB" id="A0A3N2BBY2"/>